<dbReference type="Gene3D" id="1.20.5.320">
    <property type="entry name" value="6-Phosphogluconate Dehydrogenase, domain 3"/>
    <property type="match status" value="1"/>
</dbReference>
<dbReference type="AlphaFoldDB" id="A0A2U1JPI5"/>
<organism evidence="1 2">
    <name type="scientific">Flavobacterium laiguense</name>
    <dbReference type="NCBI Taxonomy" id="2169409"/>
    <lineage>
        <taxon>Bacteria</taxon>
        <taxon>Pseudomonadati</taxon>
        <taxon>Bacteroidota</taxon>
        <taxon>Flavobacteriia</taxon>
        <taxon>Flavobacteriales</taxon>
        <taxon>Flavobacteriaceae</taxon>
        <taxon>Flavobacterium</taxon>
    </lineage>
</organism>
<dbReference type="OrthoDB" id="1524444at2"/>
<comment type="caution">
    <text evidence="1">The sequence shown here is derived from an EMBL/GenBank/DDBJ whole genome shotgun (WGS) entry which is preliminary data.</text>
</comment>
<sequence>MKRIIILLAVVGMFGFQGCTGPEGPPGPPGYDGQDGLIADAIEIRNVSFTTSNNFGIFKNFTTPIFASDMVLVYRLSAVVNGADVWSLLPETHYFNDGTLDFSYDFDFTRYDVNIFMVGNNLGTVANQFRLNQVFRIVVIPANLINGIDKNNYNAVMSALKINENQIQKIDL</sequence>
<name>A0A2U1JPI5_9FLAO</name>
<dbReference type="PROSITE" id="PS51257">
    <property type="entry name" value="PROKAR_LIPOPROTEIN"/>
    <property type="match status" value="1"/>
</dbReference>
<accession>A0A2U1JPI5</accession>
<dbReference type="RefSeq" id="WP_116764340.1">
    <property type="nucleotide sequence ID" value="NZ_QCZH01000022.1"/>
</dbReference>
<evidence type="ECO:0008006" key="3">
    <source>
        <dbReference type="Google" id="ProtNLM"/>
    </source>
</evidence>
<dbReference type="Proteomes" id="UP000245618">
    <property type="component" value="Unassembled WGS sequence"/>
</dbReference>
<proteinExistence type="predicted"/>
<evidence type="ECO:0000313" key="2">
    <source>
        <dbReference type="Proteomes" id="UP000245618"/>
    </source>
</evidence>
<keyword evidence="2" id="KW-1185">Reference proteome</keyword>
<evidence type="ECO:0000313" key="1">
    <source>
        <dbReference type="EMBL" id="PWA07081.1"/>
    </source>
</evidence>
<reference evidence="1 2" key="1">
    <citation type="submission" date="2018-04" db="EMBL/GenBank/DDBJ databases">
        <title>Flavobacterium sp. nov., isolated from glacier ice.</title>
        <authorList>
            <person name="Liu Q."/>
            <person name="Xin Y.-H."/>
        </authorList>
    </citation>
    <scope>NUCLEOTIDE SEQUENCE [LARGE SCALE GENOMIC DNA]</scope>
    <source>
        <strain evidence="1 2">LB2P30</strain>
    </source>
</reference>
<dbReference type="EMBL" id="QCZH01000022">
    <property type="protein sequence ID" value="PWA07081.1"/>
    <property type="molecule type" value="Genomic_DNA"/>
</dbReference>
<gene>
    <name evidence="1" type="ORF">DB891_14690</name>
</gene>
<protein>
    <recommendedName>
        <fullName evidence="3">Dihydrolipoamide dehydrogenase</fullName>
    </recommendedName>
</protein>